<dbReference type="PANTHER" id="PTHR15002">
    <property type="entry name" value="RIBOSOMAL BIOGENESIS PROTEIN LAS1L"/>
    <property type="match status" value="1"/>
</dbReference>
<protein>
    <submittedName>
        <fullName evidence="2">Las1-like-domain-containing protein</fullName>
    </submittedName>
</protein>
<reference evidence="2" key="1">
    <citation type="submission" date="2023-06" db="EMBL/GenBank/DDBJ databases">
        <title>Genome-scale phylogeny and comparative genomics of the fungal order Sordariales.</title>
        <authorList>
            <consortium name="Lawrence Berkeley National Laboratory"/>
            <person name="Hensen N."/>
            <person name="Bonometti L."/>
            <person name="Westerberg I."/>
            <person name="Brannstrom I.O."/>
            <person name="Guillou S."/>
            <person name="Cros-Aarteil S."/>
            <person name="Calhoun S."/>
            <person name="Haridas S."/>
            <person name="Kuo A."/>
            <person name="Mondo S."/>
            <person name="Pangilinan J."/>
            <person name="Riley R."/>
            <person name="Labutti K."/>
            <person name="Andreopoulos B."/>
            <person name="Lipzen A."/>
            <person name="Chen C."/>
            <person name="Yanf M."/>
            <person name="Daum C."/>
            <person name="Ng V."/>
            <person name="Clum A."/>
            <person name="Steindorff A."/>
            <person name="Ohm R."/>
            <person name="Martin F."/>
            <person name="Silar P."/>
            <person name="Natvig D."/>
            <person name="Lalanne C."/>
            <person name="Gautier V."/>
            <person name="Ament-Velasquez S.L."/>
            <person name="Kruys A."/>
            <person name="Hutchinson M.I."/>
            <person name="Powell A.J."/>
            <person name="Barry K."/>
            <person name="Miller A.N."/>
            <person name="Grigoriev I.V."/>
            <person name="Debuchy R."/>
            <person name="Gladieux P."/>
            <person name="Thoren M.H."/>
            <person name="Johannesson H."/>
        </authorList>
    </citation>
    <scope>NUCLEOTIDE SEQUENCE</scope>
    <source>
        <strain evidence="2">CBS 606.72</strain>
    </source>
</reference>
<evidence type="ECO:0000313" key="2">
    <source>
        <dbReference type="EMBL" id="KAK0614118.1"/>
    </source>
</evidence>
<proteinExistence type="predicted"/>
<name>A0AA39WEW3_9PEZI</name>
<dbReference type="GO" id="GO:0000460">
    <property type="term" value="P:maturation of 5.8S rRNA"/>
    <property type="evidence" value="ECO:0007669"/>
    <property type="project" value="TreeGrafter"/>
</dbReference>
<sequence>MVQYIFTPWRNRRELLAVRSALYPQKTNNTSTQSLLQKQQAVARVSMWMHRGSCPHLVESTALLTAAILSDASTSETNSYAARAAYSAAFSRFVTGLLDSHQTQARKMSMYGIAKSVGLPATFVELRHQATHETLPSLTRLREAAGKALEWIWEYYWVHLEDAEGEEDGERDVGRAKAELGMAWQEMRKADGDDTPEGRAEGGEEETSKVPPWSLHDEDTWVPKPIGMV</sequence>
<comment type="caution">
    <text evidence="2">The sequence shown here is derived from an EMBL/GenBank/DDBJ whole genome shotgun (WGS) entry which is preliminary data.</text>
</comment>
<dbReference type="EMBL" id="JAULSU010000006">
    <property type="protein sequence ID" value="KAK0614118.1"/>
    <property type="molecule type" value="Genomic_DNA"/>
</dbReference>
<gene>
    <name evidence="2" type="ORF">B0T14DRAFT_437150</name>
</gene>
<dbReference type="GO" id="GO:0090730">
    <property type="term" value="C:Las1 complex"/>
    <property type="evidence" value="ECO:0007669"/>
    <property type="project" value="InterPro"/>
</dbReference>
<dbReference type="AlphaFoldDB" id="A0AA39WEW3"/>
<evidence type="ECO:0000256" key="1">
    <source>
        <dbReference type="SAM" id="MobiDB-lite"/>
    </source>
</evidence>
<dbReference type="Pfam" id="PF04031">
    <property type="entry name" value="Las1"/>
    <property type="match status" value="1"/>
</dbReference>
<feature type="compositionally biased region" description="Basic and acidic residues" evidence="1">
    <location>
        <begin position="186"/>
        <end position="208"/>
    </location>
</feature>
<dbReference type="InterPro" id="IPR007174">
    <property type="entry name" value="Las1"/>
</dbReference>
<dbReference type="GO" id="GO:0004519">
    <property type="term" value="F:endonuclease activity"/>
    <property type="evidence" value="ECO:0007669"/>
    <property type="project" value="InterPro"/>
</dbReference>
<dbReference type="GO" id="GO:0000470">
    <property type="term" value="P:maturation of LSU-rRNA"/>
    <property type="evidence" value="ECO:0007669"/>
    <property type="project" value="TreeGrafter"/>
</dbReference>
<evidence type="ECO:0000313" key="3">
    <source>
        <dbReference type="Proteomes" id="UP001175000"/>
    </source>
</evidence>
<dbReference type="PANTHER" id="PTHR15002:SF0">
    <property type="entry name" value="RIBOSOMAL BIOGENESIS PROTEIN LAS1L"/>
    <property type="match status" value="1"/>
</dbReference>
<feature type="region of interest" description="Disordered" evidence="1">
    <location>
        <begin position="185"/>
        <end position="229"/>
    </location>
</feature>
<dbReference type="GO" id="GO:0030687">
    <property type="term" value="C:preribosome, large subunit precursor"/>
    <property type="evidence" value="ECO:0007669"/>
    <property type="project" value="TreeGrafter"/>
</dbReference>
<organism evidence="2 3">
    <name type="scientific">Immersiella caudata</name>
    <dbReference type="NCBI Taxonomy" id="314043"/>
    <lineage>
        <taxon>Eukaryota</taxon>
        <taxon>Fungi</taxon>
        <taxon>Dikarya</taxon>
        <taxon>Ascomycota</taxon>
        <taxon>Pezizomycotina</taxon>
        <taxon>Sordariomycetes</taxon>
        <taxon>Sordariomycetidae</taxon>
        <taxon>Sordariales</taxon>
        <taxon>Lasiosphaeriaceae</taxon>
        <taxon>Immersiella</taxon>
    </lineage>
</organism>
<dbReference type="Proteomes" id="UP001175000">
    <property type="component" value="Unassembled WGS sequence"/>
</dbReference>
<keyword evidence="3" id="KW-1185">Reference proteome</keyword>
<accession>A0AA39WEW3</accession>